<feature type="transmembrane region" description="Helical" evidence="2">
    <location>
        <begin position="255"/>
        <end position="274"/>
    </location>
</feature>
<evidence type="ECO:0000313" key="4">
    <source>
        <dbReference type="EMBL" id="GGR44992.1"/>
    </source>
</evidence>
<feature type="transmembrane region" description="Helical" evidence="2">
    <location>
        <begin position="71"/>
        <end position="90"/>
    </location>
</feature>
<dbReference type="EMBL" id="BMQM01000001">
    <property type="protein sequence ID" value="GGR44992.1"/>
    <property type="molecule type" value="Genomic_DNA"/>
</dbReference>
<keyword evidence="2" id="KW-0812">Transmembrane</keyword>
<evidence type="ECO:0000256" key="2">
    <source>
        <dbReference type="SAM" id="Phobius"/>
    </source>
</evidence>
<name>A0ABQ2RPQ7_9DEIO</name>
<dbReference type="InterPro" id="IPR003568">
    <property type="entry name" value="Cyt_c_biogenesis_CcmF"/>
</dbReference>
<keyword evidence="2" id="KW-0472">Membrane</keyword>
<feature type="transmembrane region" description="Helical" evidence="2">
    <location>
        <begin position="34"/>
        <end position="59"/>
    </location>
</feature>
<evidence type="ECO:0000259" key="3">
    <source>
        <dbReference type="Pfam" id="PF13559"/>
    </source>
</evidence>
<feature type="region of interest" description="Disordered" evidence="1">
    <location>
        <begin position="202"/>
        <end position="237"/>
    </location>
</feature>
<reference evidence="5" key="1">
    <citation type="journal article" date="2019" name="Int. J. Syst. Evol. Microbiol.">
        <title>The Global Catalogue of Microorganisms (GCM) 10K type strain sequencing project: providing services to taxonomists for standard genome sequencing and annotation.</title>
        <authorList>
            <consortium name="The Broad Institute Genomics Platform"/>
            <consortium name="The Broad Institute Genome Sequencing Center for Infectious Disease"/>
            <person name="Wu L."/>
            <person name="Ma J."/>
        </authorList>
    </citation>
    <scope>NUCLEOTIDE SEQUENCE [LARGE SCALE GENOMIC DNA]</scope>
    <source>
        <strain evidence="5">JCM 31404</strain>
    </source>
</reference>
<gene>
    <name evidence="4" type="ORF">GCM10008959_02620</name>
</gene>
<dbReference type="Proteomes" id="UP000634308">
    <property type="component" value="Unassembled WGS sequence"/>
</dbReference>
<feature type="transmembrane region" description="Helical" evidence="2">
    <location>
        <begin position="128"/>
        <end position="153"/>
    </location>
</feature>
<dbReference type="Pfam" id="PF13559">
    <property type="entry name" value="DUF4129"/>
    <property type="match status" value="1"/>
</dbReference>
<proteinExistence type="predicted"/>
<feature type="transmembrane region" description="Helical" evidence="2">
    <location>
        <begin position="173"/>
        <end position="191"/>
    </location>
</feature>
<keyword evidence="5" id="KW-1185">Reference proteome</keyword>
<feature type="transmembrane region" description="Helical" evidence="2">
    <location>
        <begin position="96"/>
        <end position="116"/>
    </location>
</feature>
<comment type="caution">
    <text evidence="4">The sequence shown here is derived from an EMBL/GenBank/DDBJ whole genome shotgun (WGS) entry which is preliminary data.</text>
</comment>
<dbReference type="InterPro" id="IPR025403">
    <property type="entry name" value="TgpA-like_C"/>
</dbReference>
<protein>
    <recommendedName>
        <fullName evidence="3">Protein-glutamine gamma-glutamyltransferase-like C-terminal domain-containing protein</fullName>
    </recommendedName>
</protein>
<dbReference type="RefSeq" id="WP_189063157.1">
    <property type="nucleotide sequence ID" value="NZ_BMQM01000001.1"/>
</dbReference>
<feature type="transmembrane region" description="Helical" evidence="2">
    <location>
        <begin position="286"/>
        <end position="308"/>
    </location>
</feature>
<accession>A0ABQ2RPQ7</accession>
<keyword evidence="2" id="KW-1133">Transmembrane helix</keyword>
<evidence type="ECO:0000313" key="5">
    <source>
        <dbReference type="Proteomes" id="UP000634308"/>
    </source>
</evidence>
<organism evidence="4 5">
    <name type="scientific">Deinococcus seoulensis</name>
    <dbReference type="NCBI Taxonomy" id="1837379"/>
    <lineage>
        <taxon>Bacteria</taxon>
        <taxon>Thermotogati</taxon>
        <taxon>Deinococcota</taxon>
        <taxon>Deinococci</taxon>
        <taxon>Deinococcales</taxon>
        <taxon>Deinococcaceae</taxon>
        <taxon>Deinococcus</taxon>
    </lineage>
</organism>
<feature type="compositionally biased region" description="Low complexity" evidence="1">
    <location>
        <begin position="202"/>
        <end position="213"/>
    </location>
</feature>
<evidence type="ECO:0000256" key="1">
    <source>
        <dbReference type="SAM" id="MobiDB-lite"/>
    </source>
</evidence>
<feature type="transmembrane region" description="Helical" evidence="2">
    <location>
        <begin position="351"/>
        <end position="370"/>
    </location>
</feature>
<feature type="domain" description="Protein-glutamine gamma-glutamyltransferase-like C-terminal" evidence="3">
    <location>
        <begin position="405"/>
        <end position="472"/>
    </location>
</feature>
<sequence length="491" mass="50106">MARLLLVSPHVVRRVLNAAPLGVTGGPPWTAYGLALLPLCLAGLLPLWSVAALCALFALGVRWPAWVQARVLGTQLLIGLGMLSGLPGSLGDGAALLRLAGLYLLASLGGFALSAAAHALEDGRRRALLVPLALGLLAPQVGVPLALLGGALARPGPDARRAPLTAPEPARRWWGLLALGAAPLLLLALLLPATPAGPVGRETAVASSSATVPAPVPTPDSRSTPASGATGAPLLQPFRPPQSLNLGEVSHQLEFMLMAGLMLLGAGLSVPALRRARGRPPHPAEWLMVAGLLLTGLLWVVAAVMLYMGGSGSPATLPPALPEPEGQPGAGGGPASVDAARVIDLSWLMPTLTWVTLALVLALAGALLWLRRQGTPDPALPGDPPDLPPDAPATQAAATHRVREAYRAAQTALSAAGWPRVAAETPAAYAARLGALHAPLAAPLATLTAAYEPVRYGGRLTDEDAAQAEQAADLLTRTLPTLPPAPTEDTP</sequence>
<dbReference type="PRINTS" id="PR01411">
    <property type="entry name" value="CCMFBIOGNSIS"/>
</dbReference>